<proteinExistence type="predicted"/>
<evidence type="ECO:0000313" key="2">
    <source>
        <dbReference type="EMBL" id="PWZ01411.1"/>
    </source>
</evidence>
<dbReference type="AlphaFoldDB" id="A0A317XVS8"/>
<gene>
    <name evidence="2" type="ORF">BCV70DRAFT_73419</name>
</gene>
<evidence type="ECO:0000313" key="3">
    <source>
        <dbReference type="Proteomes" id="UP000246740"/>
    </source>
</evidence>
<name>A0A317XVS8_9BASI</name>
<reference evidence="2 3" key="1">
    <citation type="journal article" date="2018" name="Mol. Biol. Evol.">
        <title>Broad Genomic Sampling Reveals a Smut Pathogenic Ancestry of the Fungal Clade Ustilaginomycotina.</title>
        <authorList>
            <person name="Kijpornyongpan T."/>
            <person name="Mondo S.J."/>
            <person name="Barry K."/>
            <person name="Sandor L."/>
            <person name="Lee J."/>
            <person name="Lipzen A."/>
            <person name="Pangilinan J."/>
            <person name="LaButti K."/>
            <person name="Hainaut M."/>
            <person name="Henrissat B."/>
            <person name="Grigoriev I.V."/>
            <person name="Spatafora J.W."/>
            <person name="Aime M.C."/>
        </authorList>
    </citation>
    <scope>NUCLEOTIDE SEQUENCE [LARGE SCALE GENOMIC DNA]</scope>
    <source>
        <strain evidence="2 3">MCA 3645</strain>
    </source>
</reference>
<protein>
    <submittedName>
        <fullName evidence="2">Uncharacterized protein</fullName>
    </submittedName>
</protein>
<evidence type="ECO:0000256" key="1">
    <source>
        <dbReference type="SAM" id="MobiDB-lite"/>
    </source>
</evidence>
<organism evidence="2 3">
    <name type="scientific">Testicularia cyperi</name>
    <dbReference type="NCBI Taxonomy" id="1882483"/>
    <lineage>
        <taxon>Eukaryota</taxon>
        <taxon>Fungi</taxon>
        <taxon>Dikarya</taxon>
        <taxon>Basidiomycota</taxon>
        <taxon>Ustilaginomycotina</taxon>
        <taxon>Ustilaginomycetes</taxon>
        <taxon>Ustilaginales</taxon>
        <taxon>Anthracoideaceae</taxon>
        <taxon>Testicularia</taxon>
    </lineage>
</organism>
<sequence>MLSWPHDKFWQGSCQKKPNQLRFQRGEIRSCSMPPLYTCRSTSLSPKGKVDALLLLGASSDQPTNTSIELTNKVTSSFRQLDDKPYPRSSQRGKEDRQGLTGKEGSSMCLAKLVCLGIGSCSRLQPCRPKPRICEAEREVRQGRHIRTYVLSTVALCLLSTTLKQTRRNSFPLTL</sequence>
<keyword evidence="3" id="KW-1185">Reference proteome</keyword>
<accession>A0A317XVS8</accession>
<dbReference type="InParanoid" id="A0A317XVS8"/>
<feature type="region of interest" description="Disordered" evidence="1">
    <location>
        <begin position="79"/>
        <end position="103"/>
    </location>
</feature>
<dbReference type="EMBL" id="KZ819190">
    <property type="protein sequence ID" value="PWZ01411.1"/>
    <property type="molecule type" value="Genomic_DNA"/>
</dbReference>
<feature type="compositionally biased region" description="Basic and acidic residues" evidence="1">
    <location>
        <begin position="80"/>
        <end position="98"/>
    </location>
</feature>
<dbReference type="Proteomes" id="UP000246740">
    <property type="component" value="Unassembled WGS sequence"/>
</dbReference>